<evidence type="ECO:0000259" key="1">
    <source>
        <dbReference type="Pfam" id="PF08845"/>
    </source>
</evidence>
<feature type="domain" description="Toxin SymE-like" evidence="1">
    <location>
        <begin position="35"/>
        <end position="79"/>
    </location>
</feature>
<dbReference type="GO" id="GO:0016070">
    <property type="term" value="P:RNA metabolic process"/>
    <property type="evidence" value="ECO:0007669"/>
    <property type="project" value="InterPro"/>
</dbReference>
<proteinExistence type="predicted"/>
<dbReference type="InterPro" id="IPR014944">
    <property type="entry name" value="Toxin_SymE-like"/>
</dbReference>
<reference evidence="2 3" key="1">
    <citation type="submission" date="2020-04" db="EMBL/GenBank/DDBJ databases">
        <authorList>
            <person name="De Canck E."/>
        </authorList>
    </citation>
    <scope>NUCLEOTIDE SEQUENCE [LARGE SCALE GENOMIC DNA]</scope>
    <source>
        <strain evidence="2 3">LMG 29739</strain>
    </source>
</reference>
<name>A0A6J5EG79_9BURK</name>
<evidence type="ECO:0000313" key="3">
    <source>
        <dbReference type="Proteomes" id="UP000494329"/>
    </source>
</evidence>
<dbReference type="AlphaFoldDB" id="A0A6J5EG79"/>
<gene>
    <name evidence="2" type="ORF">LMG29739_04274</name>
</gene>
<evidence type="ECO:0000313" key="2">
    <source>
        <dbReference type="EMBL" id="CAB3764202.1"/>
    </source>
</evidence>
<accession>A0A6J5EG79</accession>
<dbReference type="GO" id="GO:0016788">
    <property type="term" value="F:hydrolase activity, acting on ester bonds"/>
    <property type="evidence" value="ECO:0007669"/>
    <property type="project" value="InterPro"/>
</dbReference>
<sequence>MANANHKTAEGTSVRYLTVSRLRQPWARPHDYPYTSWEKEDYPPAPWIRLSGRWLNEAGFPISSKVRVEVQKGKLVITPATQELDHAQSASQRR</sequence>
<dbReference type="GO" id="GO:0003723">
    <property type="term" value="F:RNA binding"/>
    <property type="evidence" value="ECO:0007669"/>
    <property type="project" value="InterPro"/>
</dbReference>
<organism evidence="2 3">
    <name type="scientific">Paraburkholderia solisilvae</name>
    <dbReference type="NCBI Taxonomy" id="624376"/>
    <lineage>
        <taxon>Bacteria</taxon>
        <taxon>Pseudomonadati</taxon>
        <taxon>Pseudomonadota</taxon>
        <taxon>Betaproteobacteria</taxon>
        <taxon>Burkholderiales</taxon>
        <taxon>Burkholderiaceae</taxon>
        <taxon>Paraburkholderia</taxon>
    </lineage>
</organism>
<dbReference type="EMBL" id="CADIKF010000037">
    <property type="protein sequence ID" value="CAB3764202.1"/>
    <property type="molecule type" value="Genomic_DNA"/>
</dbReference>
<dbReference type="Pfam" id="PF08845">
    <property type="entry name" value="SymE_toxin"/>
    <property type="match status" value="1"/>
</dbReference>
<keyword evidence="3" id="KW-1185">Reference proteome</keyword>
<dbReference type="GO" id="GO:0005737">
    <property type="term" value="C:cytoplasm"/>
    <property type="evidence" value="ECO:0007669"/>
    <property type="project" value="InterPro"/>
</dbReference>
<protein>
    <recommendedName>
        <fullName evidence="1">Toxin SymE-like domain-containing protein</fullName>
    </recommendedName>
</protein>
<dbReference type="Proteomes" id="UP000494329">
    <property type="component" value="Unassembled WGS sequence"/>
</dbReference>